<reference evidence="1" key="5">
    <citation type="submission" date="2025-09" db="UniProtKB">
        <authorList>
            <consortium name="Ensembl"/>
        </authorList>
    </citation>
    <scope>IDENTIFICATION</scope>
</reference>
<reference evidence="1 2" key="1">
    <citation type="journal article" date="2001" name="Nature">
        <title>Initial sequencing and analysis of the human genome.</title>
        <authorList>
            <consortium name="International Human Genome Sequencing Consortium"/>
            <person name="Lander E.S."/>
            <person name="Linton L.M."/>
            <person name="Birren B."/>
            <person name="Nusbaum C."/>
            <person name="Zody M.C."/>
            <person name="Baldwin J."/>
            <person name="Devon K."/>
            <person name="Dewar K."/>
            <person name="Doyle M."/>
            <person name="FitzHugh W."/>
            <person name="Funke R."/>
            <person name="Gage D."/>
            <person name="Harris K."/>
            <person name="Heaford A."/>
            <person name="Howland J."/>
            <person name="Kann L."/>
            <person name="Lehoczky J."/>
            <person name="LeVine R."/>
            <person name="McEwan P."/>
            <person name="McKernan K."/>
            <person name="Meldrim J."/>
            <person name="Mesirov J.P."/>
            <person name="Miranda C."/>
            <person name="Morris W."/>
            <person name="Naylor J."/>
            <person name="Raymond C."/>
            <person name="Rosetti M."/>
            <person name="Santos R."/>
            <person name="Sheridan A."/>
            <person name="Sougnez C."/>
            <person name="Stange-Thomann N."/>
            <person name="Stojanovic N."/>
            <person name="Subramanian A."/>
            <person name="Wyman D."/>
            <person name="Rogers J."/>
            <person name="Sulston J."/>
            <person name="Ainscough R."/>
            <person name="Beck S."/>
            <person name="Bentley D."/>
            <person name="Burton J."/>
            <person name="Clee C."/>
            <person name="Carter N."/>
            <person name="Coulson A."/>
            <person name="Deadman R."/>
            <person name="Deloukas P."/>
            <person name="Dunham A."/>
            <person name="Dunham I."/>
            <person name="Durbin R."/>
            <person name="French L."/>
            <person name="Grafham D."/>
            <person name="Gregory S."/>
            <person name="Hubbard T."/>
            <person name="Humphray S."/>
            <person name="Hunt A."/>
            <person name="Jones M."/>
            <person name="Lloyd C."/>
            <person name="McMurray A."/>
            <person name="Matthews L."/>
            <person name="Mercer S."/>
            <person name="Milne S."/>
            <person name="Mullikin J.C."/>
            <person name="Mungall A."/>
            <person name="Plumb R."/>
            <person name="Ross M."/>
            <person name="Shownkeen R."/>
            <person name="Sims S."/>
            <person name="Waterston R.H."/>
            <person name="Wilson R.K."/>
            <person name="Hillier L.W."/>
            <person name="McPherson J.D."/>
            <person name="Marra M.A."/>
            <person name="Mardis E.R."/>
            <person name="Fulton L.A."/>
            <person name="Chinwalla A.T."/>
            <person name="Pepin K.H."/>
            <person name="Gish W.R."/>
            <person name="Chissoe S.L."/>
            <person name="Wendl M.C."/>
            <person name="Delehaunty K.D."/>
            <person name="Miner T.L."/>
            <person name="Delehaunty A."/>
            <person name="Kramer J.B."/>
            <person name="Cook L.L."/>
            <person name="Fulton R.S."/>
            <person name="Johnson D.L."/>
            <person name="Minx P.J."/>
            <person name="Clifton S.W."/>
            <person name="Hawkins T."/>
            <person name="Branscomb E."/>
            <person name="Predki P."/>
            <person name="Richardson P."/>
            <person name="Wenning S."/>
            <person name="Slezak T."/>
            <person name="Doggett N."/>
            <person name="Cheng J.F."/>
            <person name="Olsen A."/>
            <person name="Lucas S."/>
            <person name="Elkin C."/>
            <person name="Uberbacher E."/>
            <person name="Frazier M."/>
            <person name="Gibbs R.A."/>
            <person name="Muzny D.M."/>
            <person name="Scherer S.E."/>
            <person name="Bouck J.B."/>
            <person name="Sodergren E.J."/>
            <person name="Worley K.C."/>
            <person name="Rives C.M."/>
            <person name="Gorrell J.H."/>
            <person name="Metzker M.L."/>
            <person name="Naylor S.L."/>
            <person name="Kucherlapati R.S."/>
            <person name="Nelson D.L."/>
            <person name="Weinstock G.M."/>
            <person name="Sakaki Y."/>
            <person name="Fujiyama A."/>
            <person name="Hattori M."/>
            <person name="Yada T."/>
            <person name="Toyoda A."/>
            <person name="Itoh T."/>
            <person name="Kawagoe C."/>
            <person name="Watanabe H."/>
            <person name="Totoki Y."/>
            <person name="Taylor T."/>
            <person name="Weissenbach J."/>
            <person name="Heilig R."/>
            <person name="Saurin W."/>
            <person name="Artiguenave F."/>
            <person name="Brottier P."/>
            <person name="Bruls T."/>
            <person name="Pelletier E."/>
            <person name="Robert C."/>
            <person name="Wincker P."/>
            <person name="Smith D.R."/>
            <person name="Doucette-Stamm L."/>
            <person name="Rubenfield M."/>
            <person name="Weinstock K."/>
            <person name="Lee H.M."/>
            <person name="Dubois J."/>
            <person name="Rosenthal A."/>
            <person name="Platzer M."/>
            <person name="Nyakatura G."/>
            <person name="Taudien S."/>
            <person name="Rump A."/>
            <person name="Yang H."/>
            <person name="Yu J."/>
            <person name="Wang J."/>
            <person name="Huang G."/>
            <person name="Gu J."/>
            <person name="Hood L."/>
            <person name="Rowen L."/>
            <person name="Madan A."/>
            <person name="Qin S."/>
            <person name="Davis R.W."/>
            <person name="Federspiel N.A."/>
            <person name="Abola A.P."/>
            <person name="Proctor M.J."/>
            <person name="Myers R.M."/>
            <person name="Schmutz J."/>
            <person name="Dickson M."/>
            <person name="Grimwood J."/>
            <person name="Cox D.R."/>
            <person name="Olson M.V."/>
            <person name="Kaul R."/>
            <person name="Raymond C."/>
            <person name="Shimizu N."/>
            <person name="Kawasaki K."/>
            <person name="Minoshima S."/>
            <person name="Evans G.A."/>
            <person name="Athanasiou M."/>
            <person name="Schultz R."/>
            <person name="Roe B.A."/>
            <person name="Chen F."/>
            <person name="Pan H."/>
            <person name="Ramser J."/>
            <person name="Lehrach H."/>
            <person name="Reinhardt R."/>
            <person name="McCombie W.R."/>
            <person name="de la Bastide M."/>
            <person name="Dedhia N."/>
            <person name="Blocker H."/>
            <person name="Hornischer K."/>
            <person name="Nordsiek G."/>
            <person name="Agarwala R."/>
            <person name="Aravind L."/>
            <person name="Bailey J.A."/>
            <person name="Bateman A."/>
            <person name="Batzoglou S."/>
            <person name="Birney E."/>
            <person name="Bork P."/>
            <person name="Brown D.G."/>
            <person name="Burge C.B."/>
            <person name="Cerutti L."/>
            <person name="Chen H.C."/>
            <person name="Church D."/>
            <person name="Clamp M."/>
            <person name="Copley R.R."/>
            <person name="Doerks T."/>
            <person name="Eddy S.R."/>
            <person name="Eichler E.E."/>
            <person name="Furey T.S."/>
            <person name="Galagan J."/>
            <person name="Gilbert J.G."/>
            <person name="Harmon C."/>
            <person name="Hayashizaki Y."/>
            <person name="Haussler D."/>
            <person name="Hermjakob H."/>
            <person name="Hokamp K."/>
            <person name="Jang W."/>
            <person name="Johnson L.S."/>
            <person name="Jones T.A."/>
            <person name="Kasif S."/>
            <person name="Kaspryzk A."/>
            <person name="Kennedy S."/>
            <person name="Kent W.J."/>
            <person name="Kitts P."/>
            <person name="Koonin E.V."/>
            <person name="Korf I."/>
            <person name="Kulp D."/>
            <person name="Lancet D."/>
            <person name="Lowe T.M."/>
            <person name="McLysaght A."/>
            <person name="Mikkelsen T."/>
            <person name="Moran J.V."/>
            <person name="Mulder N."/>
            <person name="Pollara V.J."/>
            <person name="Ponting C.P."/>
            <person name="Schuler G."/>
            <person name="Schultz J."/>
            <person name="Slater G."/>
            <person name="Smit A.F."/>
            <person name="Stupka E."/>
            <person name="Szustakowski J."/>
            <person name="Thierry-Mieg D."/>
            <person name="Thierry-Mieg J."/>
            <person name="Wagner L."/>
            <person name="Wallis J."/>
            <person name="Wheeler R."/>
            <person name="Williams A."/>
            <person name="Wolf Y.I."/>
            <person name="Wolfe K.H."/>
            <person name="Yang S.P."/>
            <person name="Yeh R.F."/>
            <person name="Collins F."/>
            <person name="Guyer M.S."/>
            <person name="Peterson J."/>
            <person name="Felsenfeld A."/>
            <person name="Wetterstrand K.A."/>
            <person name="Patrinos A."/>
            <person name="Morgan M.J."/>
            <person name="de Jong P."/>
            <person name="Catanese J.J."/>
            <person name="Osoegawa K."/>
            <person name="Shizuya H."/>
            <person name="Choi S."/>
            <person name="Chen Y.J."/>
        </authorList>
    </citation>
    <scope>NUCLEOTIDE SEQUENCE [LARGE SCALE GENOMIC DNA]</scope>
</reference>
<dbReference type="VEuPathDB" id="HostDB:ENSG00000065457"/>
<dbReference type="HGNC" id="HGNC:228">
    <property type="gene designation" value="ADAT1"/>
</dbReference>
<evidence type="ECO:0000313" key="1">
    <source>
        <dbReference type="Ensembl" id="ENSP00000456751.1"/>
    </source>
</evidence>
<feature type="non-terminal residue" evidence="1">
    <location>
        <position position="10"/>
    </location>
</feature>
<dbReference type="Ensembl" id="ENST00000562374.1">
    <property type="protein sequence ID" value="ENSP00000456751.1"/>
    <property type="gene ID" value="ENSG00000065457.12"/>
</dbReference>
<dbReference type="ExpressionAtlas" id="A0A0G2JLA8">
    <property type="expression patterns" value="baseline and differential"/>
</dbReference>
<dbReference type="Antibodypedia" id="16832">
    <property type="antibodies" value="165 antibodies from 22 providers"/>
</dbReference>
<sequence length="10" mass="1177">MWTADEIAQL</sequence>
<dbReference type="GeneTree" id="ENSGT00940000157942"/>
<dbReference type="OpenTargets" id="ENSG00000065457"/>
<accession>A0A0G2JLA8</accession>
<reference evidence="1 2" key="3">
    <citation type="journal article" date="2004" name="Nature">
        <title>The sequence and analysis of duplication-rich human chromosome 16.</title>
        <authorList>
            <person name="Martin J."/>
            <person name="Han C."/>
            <person name="Gordon L.A."/>
            <person name="Terry A."/>
            <person name="Prabhakar S."/>
            <person name="She X."/>
            <person name="Xie G."/>
            <person name="Hellsten U."/>
            <person name="Chan Y.M."/>
            <person name="Altherr M."/>
            <person name="Couronne O."/>
            <person name="Aerts A."/>
            <person name="Bajorek E."/>
            <person name="Black S."/>
            <person name="Blumer H."/>
            <person name="Branscomb E."/>
            <person name="Brown N.C."/>
            <person name="Bruno W.J."/>
            <person name="Buckingham J.M."/>
            <person name="Callen D.F."/>
            <person name="Campbell C.S."/>
            <person name="Campbell M.L."/>
            <person name="Campbell E.W."/>
            <person name="Caoile C."/>
            <person name="Challacombe J.F."/>
            <person name="Chasteen L.A."/>
            <person name="Chertkov O."/>
            <person name="Chi H.C."/>
            <person name="Christensen M."/>
            <person name="Clark L.M."/>
            <person name="Cohn J.D."/>
            <person name="Denys M."/>
            <person name="Detter J.C."/>
            <person name="Dickson M."/>
            <person name="Dimitrijevic-Bussod M."/>
            <person name="Escobar J."/>
            <person name="Fawcett J.J."/>
            <person name="Flowers D."/>
            <person name="Fotopulos D."/>
            <person name="Glavina T."/>
            <person name="Gomez M."/>
            <person name="Gonzales E."/>
            <person name="Goodstein D."/>
            <person name="Goodwin L.A."/>
            <person name="Grady D.L."/>
            <person name="Grigoriev I."/>
            <person name="Groza M."/>
            <person name="Hammon N."/>
            <person name="Hawkins T."/>
            <person name="Haydu L."/>
            <person name="Hildebrand C.E."/>
            <person name="Huang W."/>
            <person name="Israni S."/>
            <person name="Jett J."/>
            <person name="Jewett P.B."/>
            <person name="Kadner K."/>
            <person name="Kimball H."/>
            <person name="Kobayashi A."/>
            <person name="Krawczyk M.C."/>
            <person name="Leyba T."/>
            <person name="Longmire J.L."/>
            <person name="Lopez F."/>
            <person name="Lou Y."/>
            <person name="Lowry S."/>
            <person name="Ludeman T."/>
            <person name="Manohar C.F."/>
            <person name="Mark G.A."/>
            <person name="McMurray K.L."/>
            <person name="Meincke L.J."/>
            <person name="Morgan J."/>
            <person name="Moyzis R.K."/>
            <person name="Mundt M.O."/>
            <person name="Munk A.C."/>
            <person name="Nandkeshwar R.D."/>
            <person name="Pitluck S."/>
            <person name="Pollard M."/>
            <person name="Predki P."/>
            <person name="Parson-Quintana B."/>
            <person name="Ramirez L."/>
            <person name="Rash S."/>
            <person name="Retterer J."/>
            <person name="Ricke D.O."/>
            <person name="Robinson D.L."/>
            <person name="Rodriguez A."/>
            <person name="Salamov A."/>
            <person name="Saunders E.H."/>
            <person name="Scott D."/>
            <person name="Shough T."/>
            <person name="Stallings R.L."/>
            <person name="Stalvey M."/>
            <person name="Sutherland R.D."/>
            <person name="Tapia R."/>
            <person name="Tesmer J.G."/>
            <person name="Thayer N."/>
            <person name="Thompson L.S."/>
            <person name="Tice H."/>
            <person name="Torney D.C."/>
            <person name="Tran-Gyamfi M."/>
            <person name="Tsai M."/>
            <person name="Ulanovsky L.E."/>
            <person name="Ustaszewska A."/>
            <person name="Vo N."/>
            <person name="White P.S."/>
            <person name="Williams A.L."/>
            <person name="Wills P.L."/>
            <person name="Wu J.R."/>
            <person name="Wu K."/>
            <person name="Yang J."/>
            <person name="Dejong P."/>
            <person name="Bruce D."/>
            <person name="Doggett N.A."/>
            <person name="Deaven L."/>
            <person name="Schmutz J."/>
            <person name="Grimwood J."/>
            <person name="Richardson P."/>
            <person name="Rokhsar D.S."/>
            <person name="Eichler E.E."/>
            <person name="Gilna P."/>
            <person name="Lucas S.M."/>
            <person name="Myers R.M."/>
            <person name="Rubin E.M."/>
            <person name="Pennacchio L.A."/>
        </authorList>
    </citation>
    <scope>NUCLEOTIDE SEQUENCE [LARGE SCALE GENOMIC DNA]</scope>
</reference>
<organism evidence="1 2">
    <name type="scientific">Homo sapiens</name>
    <name type="common">Human</name>
    <dbReference type="NCBI Taxonomy" id="9606"/>
    <lineage>
        <taxon>Eukaryota</taxon>
        <taxon>Metazoa</taxon>
        <taxon>Chordata</taxon>
        <taxon>Craniata</taxon>
        <taxon>Vertebrata</taxon>
        <taxon>Euteleostomi</taxon>
        <taxon>Mammalia</taxon>
        <taxon>Eutheria</taxon>
        <taxon>Euarchontoglires</taxon>
        <taxon>Primates</taxon>
        <taxon>Haplorrhini</taxon>
        <taxon>Catarrhini</taxon>
        <taxon>Hominidae</taxon>
        <taxon>Homo</taxon>
    </lineage>
</organism>
<dbReference type="OrthoDB" id="10268011at2759"/>
<dbReference type="Ensembl" id="ENST00000562374.1">
    <property type="protein sequence ID" value="ENSP00000456751.1"/>
    <property type="gene ID" value="ENSG00000065457.11"/>
</dbReference>
<keyword evidence="2" id="KW-1185">Reference proteome</keyword>
<proteinExistence type="predicted"/>
<name>A0A0G2JLA8_HUMAN</name>
<dbReference type="EMBL" id="AC025287">
    <property type="status" value="NOT_ANNOTATED_CDS"/>
    <property type="molecule type" value="Genomic_DNA"/>
</dbReference>
<protein>
    <submittedName>
        <fullName evidence="1">Adenosine deaminase tRNA specific 1</fullName>
    </submittedName>
</protein>
<dbReference type="Bgee" id="ENSG00000065457">
    <property type="expression patterns" value="Expressed in oocyte and 171 other cell types or tissues"/>
</dbReference>
<reference evidence="1 2" key="2">
    <citation type="journal article" date="2004" name="Nature">
        <title>Finishing the euchromatic sequence of the human genome.</title>
        <authorList>
            <consortium name="International Human Genome Sequencing Consortium"/>
        </authorList>
    </citation>
    <scope>NUCLEOTIDE SEQUENCE [LARGE SCALE GENOMIC DNA]</scope>
</reference>
<gene>
    <name evidence="1" type="primary">ADAT1</name>
</gene>
<dbReference type="Proteomes" id="UP000005640">
    <property type="component" value="Chromosome 16"/>
</dbReference>
<dbReference type="OMA" id="HPKKITY"/>
<evidence type="ECO:0000313" key="2">
    <source>
        <dbReference type="Proteomes" id="UP000005640"/>
    </source>
</evidence>
<reference evidence="1" key="4">
    <citation type="submission" date="2025-08" db="UniProtKB">
        <authorList>
            <consortium name="Ensembl"/>
        </authorList>
    </citation>
    <scope>IDENTIFICATION</scope>
</reference>